<dbReference type="Gene3D" id="2.60.40.680">
    <property type="match status" value="1"/>
</dbReference>
<gene>
    <name evidence="4" type="ORF">ENT72_00270</name>
</gene>
<feature type="transmembrane region" description="Helical" evidence="1">
    <location>
        <begin position="179"/>
        <end position="196"/>
    </location>
</feature>
<dbReference type="InterPro" id="IPR002102">
    <property type="entry name" value="Cohesin_dom"/>
</dbReference>
<evidence type="ECO:0000313" key="4">
    <source>
        <dbReference type="EMBL" id="HGU41353.1"/>
    </source>
</evidence>
<reference evidence="4" key="1">
    <citation type="journal article" date="2020" name="mSystems">
        <title>Genome- and Community-Level Interaction Insights into Carbon Utilization and Element Cycling Functions of Hydrothermarchaeota in Hydrothermal Sediment.</title>
        <authorList>
            <person name="Zhou Z."/>
            <person name="Liu Y."/>
            <person name="Xu W."/>
            <person name="Pan J."/>
            <person name="Luo Z.H."/>
            <person name="Li M."/>
        </authorList>
    </citation>
    <scope>NUCLEOTIDE SEQUENCE [LARGE SCALE GENOMIC DNA]</scope>
    <source>
        <strain evidence="4">SpSt-604</strain>
    </source>
</reference>
<dbReference type="GO" id="GO:0000272">
    <property type="term" value="P:polysaccharide catabolic process"/>
    <property type="evidence" value="ECO:0007669"/>
    <property type="project" value="InterPro"/>
</dbReference>
<dbReference type="AlphaFoldDB" id="A0A7C4RXY9"/>
<organism evidence="4">
    <name type="scientific">Fervidobacterium pennivorans</name>
    <dbReference type="NCBI Taxonomy" id="93466"/>
    <lineage>
        <taxon>Bacteria</taxon>
        <taxon>Thermotogati</taxon>
        <taxon>Thermotogota</taxon>
        <taxon>Thermotogae</taxon>
        <taxon>Thermotogales</taxon>
        <taxon>Fervidobacteriaceae</taxon>
        <taxon>Fervidobacterium</taxon>
    </lineage>
</organism>
<keyword evidence="2" id="KW-0732">Signal</keyword>
<evidence type="ECO:0000259" key="3">
    <source>
        <dbReference type="Pfam" id="PF00963"/>
    </source>
</evidence>
<dbReference type="InterPro" id="IPR008965">
    <property type="entry name" value="CBM2/CBM3_carb-bd_dom_sf"/>
</dbReference>
<dbReference type="EMBL" id="DSZT01000012">
    <property type="protein sequence ID" value="HGU41353.1"/>
    <property type="molecule type" value="Genomic_DNA"/>
</dbReference>
<evidence type="ECO:0000256" key="1">
    <source>
        <dbReference type="SAM" id="Phobius"/>
    </source>
</evidence>
<protein>
    <recommendedName>
        <fullName evidence="3">Cohesin domain-containing protein</fullName>
    </recommendedName>
</protein>
<feature type="chain" id="PRO_5028459318" description="Cohesin domain-containing protein" evidence="2">
    <location>
        <begin position="25"/>
        <end position="204"/>
    </location>
</feature>
<accession>A0A7C4RXY9</accession>
<sequence length="204" mass="22203">MRQYSGIVCLTIMLLMVIARSASAQGTTTVISIQPSTLEIPSPNQVFKVNVTVQNVQNLALWQIFIEFDPNVLECQNASIPADNIFAGKAIIAPDPVIDNDAGTVLYGASVFPMVGVSGSGILCQIEFKAKVEGISQLHIVTYDEEPEKTFCTKLEDPDGERIQYEAIDGEVTIIPENILLIAIPALTLTMTVAIIRKKRSLKP</sequence>
<dbReference type="SUPFAM" id="SSF49384">
    <property type="entry name" value="Carbohydrate-binding domain"/>
    <property type="match status" value="1"/>
</dbReference>
<dbReference type="GO" id="GO:0030246">
    <property type="term" value="F:carbohydrate binding"/>
    <property type="evidence" value="ECO:0007669"/>
    <property type="project" value="InterPro"/>
</dbReference>
<feature type="domain" description="Cohesin" evidence="3">
    <location>
        <begin position="42"/>
        <end position="134"/>
    </location>
</feature>
<feature type="signal peptide" evidence="2">
    <location>
        <begin position="1"/>
        <end position="24"/>
    </location>
</feature>
<keyword evidence="1" id="KW-0472">Membrane</keyword>
<dbReference type="CDD" id="cd08547">
    <property type="entry name" value="Type_II_cohesin"/>
    <property type="match status" value="1"/>
</dbReference>
<keyword evidence="1" id="KW-0812">Transmembrane</keyword>
<evidence type="ECO:0000256" key="2">
    <source>
        <dbReference type="SAM" id="SignalP"/>
    </source>
</evidence>
<proteinExistence type="predicted"/>
<dbReference type="Pfam" id="PF00963">
    <property type="entry name" value="Cohesin"/>
    <property type="match status" value="1"/>
</dbReference>
<name>A0A7C4RXY9_FERPE</name>
<comment type="caution">
    <text evidence="4">The sequence shown here is derived from an EMBL/GenBank/DDBJ whole genome shotgun (WGS) entry which is preliminary data.</text>
</comment>
<keyword evidence="1" id="KW-1133">Transmembrane helix</keyword>